<sequence length="346" mass="37218">MAHAYFAGLQLQGRWGVSSDDVLLARALGEGLGSYEAPPILFLPTVTYGVGNVGGERTTRVYIARYRSPGDYLALTRPLYLDADTAFRLAESIRARLPSTKIVASIATPKLSELRALASSFSKAVDAFEVDLGVLGILYGQRKSFEAFALDIVEEFVSAAPSPVVVKVSPGVPLSDAFLKLLVDAGVGGIVFSPHPVYAVGKSLFRVHSPLLSEVYSLIWARLITELNVSTAIVSDKPLEEIKEHDPITAFDIVLFDTALMFKHLKIAGTVENDLPLNWRSIATGLLPSVTLSEEEVCADVCPYGALNPLSAGETTDAVADSRCDFCGLCLSLCRTARLVRVLSPE</sequence>
<keyword evidence="2" id="KW-1185">Reference proteome</keyword>
<dbReference type="Gene3D" id="3.30.70.20">
    <property type="match status" value="1"/>
</dbReference>
<protein>
    <recommendedName>
        <fullName evidence="3">4Fe-4S ferredoxin-type domain-containing protein</fullName>
    </recommendedName>
</protein>
<dbReference type="GeneID" id="4601887"/>
<dbReference type="SUPFAM" id="SSF54862">
    <property type="entry name" value="4Fe-4S ferredoxins"/>
    <property type="match status" value="1"/>
</dbReference>
<dbReference type="AlphaFoldDB" id="A1RY09"/>
<dbReference type="HOGENOM" id="CLU_803204_0_0_2"/>
<accession>A1RY09</accession>
<dbReference type="SUPFAM" id="SSF51395">
    <property type="entry name" value="FMN-linked oxidoreductases"/>
    <property type="match status" value="1"/>
</dbReference>
<dbReference type="eggNOG" id="arCOG00603">
    <property type="taxonomic scope" value="Archaea"/>
</dbReference>
<dbReference type="STRING" id="368408.Tpen_0687"/>
<dbReference type="InterPro" id="IPR013785">
    <property type="entry name" value="Aldolase_TIM"/>
</dbReference>
<dbReference type="Proteomes" id="UP000000641">
    <property type="component" value="Chromosome"/>
</dbReference>
<evidence type="ECO:0000313" key="2">
    <source>
        <dbReference type="Proteomes" id="UP000000641"/>
    </source>
</evidence>
<evidence type="ECO:0008006" key="3">
    <source>
        <dbReference type="Google" id="ProtNLM"/>
    </source>
</evidence>
<dbReference type="Gene3D" id="3.20.20.70">
    <property type="entry name" value="Aldolase class I"/>
    <property type="match status" value="1"/>
</dbReference>
<dbReference type="RefSeq" id="WP_011752354.1">
    <property type="nucleotide sequence ID" value="NC_008698.1"/>
</dbReference>
<dbReference type="EMBL" id="CP000505">
    <property type="protein sequence ID" value="ABL78089.1"/>
    <property type="molecule type" value="Genomic_DNA"/>
</dbReference>
<dbReference type="EnsemblBacteria" id="ABL78089">
    <property type="protein sequence ID" value="ABL78089"/>
    <property type="gene ID" value="Tpen_0687"/>
</dbReference>
<reference evidence="2" key="1">
    <citation type="journal article" date="2008" name="J. Bacteriol.">
        <title>Genome sequence of Thermofilum pendens reveals an exceptional loss of biosynthetic pathways without genome reduction.</title>
        <authorList>
            <person name="Anderson I."/>
            <person name="Rodriguez J."/>
            <person name="Susanti D."/>
            <person name="Porat I."/>
            <person name="Reich C."/>
            <person name="Ulrich L.E."/>
            <person name="Elkins J.G."/>
            <person name="Mavromatis K."/>
            <person name="Lykidis A."/>
            <person name="Kim E."/>
            <person name="Thompson L.S."/>
            <person name="Nolan M."/>
            <person name="Land M."/>
            <person name="Copeland A."/>
            <person name="Lapidus A."/>
            <person name="Lucas S."/>
            <person name="Detter C."/>
            <person name="Zhulin I.B."/>
            <person name="Olsen G.J."/>
            <person name="Whitman W."/>
            <person name="Mukhopadhyay B."/>
            <person name="Bristow J."/>
            <person name="Kyrpides N."/>
        </authorList>
    </citation>
    <scope>NUCLEOTIDE SEQUENCE [LARGE SCALE GENOMIC DNA]</scope>
    <source>
        <strain evidence="2">DSM 2475 / Hrk 5</strain>
    </source>
</reference>
<gene>
    <name evidence="1" type="ordered locus">Tpen_0687</name>
</gene>
<organism evidence="1 2">
    <name type="scientific">Thermofilum pendens (strain DSM 2475 / Hrk 5)</name>
    <dbReference type="NCBI Taxonomy" id="368408"/>
    <lineage>
        <taxon>Archaea</taxon>
        <taxon>Thermoproteota</taxon>
        <taxon>Thermoprotei</taxon>
        <taxon>Thermofilales</taxon>
        <taxon>Thermofilaceae</taxon>
        <taxon>Thermofilum</taxon>
    </lineage>
</organism>
<evidence type="ECO:0000313" key="1">
    <source>
        <dbReference type="EMBL" id="ABL78089.1"/>
    </source>
</evidence>
<dbReference type="KEGG" id="tpe:Tpen_0687"/>
<dbReference type="OrthoDB" id="31491at2157"/>
<name>A1RY09_THEPD</name>
<proteinExistence type="predicted"/>